<keyword evidence="2" id="KW-1185">Reference proteome</keyword>
<dbReference type="EMBL" id="VSRR010011656">
    <property type="protein sequence ID" value="MPC53485.1"/>
    <property type="molecule type" value="Genomic_DNA"/>
</dbReference>
<dbReference type="Proteomes" id="UP000324222">
    <property type="component" value="Unassembled WGS sequence"/>
</dbReference>
<proteinExistence type="predicted"/>
<gene>
    <name evidence="1" type="ORF">E2C01_047379</name>
</gene>
<name>A0A5B7G7R6_PORTR</name>
<organism evidence="1 2">
    <name type="scientific">Portunus trituberculatus</name>
    <name type="common">Swimming crab</name>
    <name type="synonym">Neptunus trituberculatus</name>
    <dbReference type="NCBI Taxonomy" id="210409"/>
    <lineage>
        <taxon>Eukaryota</taxon>
        <taxon>Metazoa</taxon>
        <taxon>Ecdysozoa</taxon>
        <taxon>Arthropoda</taxon>
        <taxon>Crustacea</taxon>
        <taxon>Multicrustacea</taxon>
        <taxon>Malacostraca</taxon>
        <taxon>Eumalacostraca</taxon>
        <taxon>Eucarida</taxon>
        <taxon>Decapoda</taxon>
        <taxon>Pleocyemata</taxon>
        <taxon>Brachyura</taxon>
        <taxon>Eubrachyura</taxon>
        <taxon>Portunoidea</taxon>
        <taxon>Portunidae</taxon>
        <taxon>Portuninae</taxon>
        <taxon>Portunus</taxon>
    </lineage>
</organism>
<accession>A0A5B7G7R6</accession>
<dbReference type="AlphaFoldDB" id="A0A5B7G7R6"/>
<evidence type="ECO:0000313" key="2">
    <source>
        <dbReference type="Proteomes" id="UP000324222"/>
    </source>
</evidence>
<reference evidence="1 2" key="1">
    <citation type="submission" date="2019-05" db="EMBL/GenBank/DDBJ databases">
        <title>Another draft genome of Portunus trituberculatus and its Hox gene families provides insights of decapod evolution.</title>
        <authorList>
            <person name="Jeong J.-H."/>
            <person name="Song I."/>
            <person name="Kim S."/>
            <person name="Choi T."/>
            <person name="Kim D."/>
            <person name="Ryu S."/>
            <person name="Kim W."/>
        </authorList>
    </citation>
    <scope>NUCLEOTIDE SEQUENCE [LARGE SCALE GENOMIC DNA]</scope>
    <source>
        <tissue evidence="1">Muscle</tissue>
    </source>
</reference>
<protein>
    <submittedName>
        <fullName evidence="1">Uncharacterized protein</fullName>
    </submittedName>
</protein>
<evidence type="ECO:0000313" key="1">
    <source>
        <dbReference type="EMBL" id="MPC53485.1"/>
    </source>
</evidence>
<sequence length="60" mass="6993">MWWKRGIVFAKGMRVEWLHGWLDDWLTGWCGICCTDHYSPGTPRRMVEAGEGRQRLLAAT</sequence>
<comment type="caution">
    <text evidence="1">The sequence shown here is derived from an EMBL/GenBank/DDBJ whole genome shotgun (WGS) entry which is preliminary data.</text>
</comment>